<dbReference type="Gene3D" id="3.40.630.30">
    <property type="match status" value="1"/>
</dbReference>
<dbReference type="InterPro" id="IPR000182">
    <property type="entry name" value="GNAT_dom"/>
</dbReference>
<name>A0ABS2KT59_9NOCA</name>
<dbReference type="Proteomes" id="UP000703038">
    <property type="component" value="Unassembled WGS sequence"/>
</dbReference>
<dbReference type="InterPro" id="IPR016181">
    <property type="entry name" value="Acyl_CoA_acyltransferase"/>
</dbReference>
<evidence type="ECO:0000313" key="3">
    <source>
        <dbReference type="Proteomes" id="UP000703038"/>
    </source>
</evidence>
<reference evidence="2 3" key="1">
    <citation type="submission" date="2021-01" db="EMBL/GenBank/DDBJ databases">
        <title>Genomics of switchgrass bacterial isolates.</title>
        <authorList>
            <person name="Shade A."/>
        </authorList>
    </citation>
    <scope>NUCLEOTIDE SEQUENCE [LARGE SCALE GENOMIC DNA]</scope>
    <source>
        <strain evidence="2 3">PvP111</strain>
    </source>
</reference>
<dbReference type="SUPFAM" id="SSF55729">
    <property type="entry name" value="Acyl-CoA N-acyltransferases (Nat)"/>
    <property type="match status" value="1"/>
</dbReference>
<protein>
    <submittedName>
        <fullName evidence="2">Ribosomal protein S18 acetylase RimI-like enzyme</fullName>
    </submittedName>
</protein>
<keyword evidence="3" id="KW-1185">Reference proteome</keyword>
<dbReference type="Pfam" id="PF13508">
    <property type="entry name" value="Acetyltransf_7"/>
    <property type="match status" value="1"/>
</dbReference>
<accession>A0ABS2KT59</accession>
<dbReference type="PROSITE" id="PS51186">
    <property type="entry name" value="GNAT"/>
    <property type="match status" value="1"/>
</dbReference>
<dbReference type="EMBL" id="JAFBBK010000001">
    <property type="protein sequence ID" value="MBM7415138.1"/>
    <property type="molecule type" value="Genomic_DNA"/>
</dbReference>
<evidence type="ECO:0000313" key="2">
    <source>
        <dbReference type="EMBL" id="MBM7415138.1"/>
    </source>
</evidence>
<proteinExistence type="predicted"/>
<gene>
    <name evidence="2" type="ORF">JOE42_001871</name>
</gene>
<comment type="caution">
    <text evidence="2">The sequence shown here is derived from an EMBL/GenBank/DDBJ whole genome shotgun (WGS) entry which is preliminary data.</text>
</comment>
<organism evidence="2 3">
    <name type="scientific">Rhodococcoides corynebacterioides</name>
    <dbReference type="NCBI Taxonomy" id="53972"/>
    <lineage>
        <taxon>Bacteria</taxon>
        <taxon>Bacillati</taxon>
        <taxon>Actinomycetota</taxon>
        <taxon>Actinomycetes</taxon>
        <taxon>Mycobacteriales</taxon>
        <taxon>Nocardiaceae</taxon>
        <taxon>Rhodococcoides</taxon>
    </lineage>
</organism>
<evidence type="ECO:0000259" key="1">
    <source>
        <dbReference type="PROSITE" id="PS51186"/>
    </source>
</evidence>
<sequence length="216" mass="24203">MSTVHDARGGPSDEDIRLIELTPQDMRRRLTEALSVYVAAMGYPRGTELHRAPMWAEHILRPGWGAVGGVSRDDHLVAIAYCYRGAPHQWWHQQVRDGMRRAGWSAENAERVLSDYVELTELHVSPEAQGHRLGERLLLALMAGRREGSVLLSTPEVTGEDNRAWRLYRRTGFQDVVRRFHFAGDARPFAVLGRELPLTPGTGLGLDTTTEEGPTT</sequence>
<feature type="domain" description="N-acetyltransferase" evidence="1">
    <location>
        <begin position="16"/>
        <end position="197"/>
    </location>
</feature>